<dbReference type="Proteomes" id="UP000780801">
    <property type="component" value="Unassembled WGS sequence"/>
</dbReference>
<evidence type="ECO:0000313" key="3">
    <source>
        <dbReference type="Proteomes" id="UP000780801"/>
    </source>
</evidence>
<comment type="caution">
    <text evidence="2">The sequence shown here is derived from an EMBL/GenBank/DDBJ whole genome shotgun (WGS) entry which is preliminary data.</text>
</comment>
<organism evidence="2 3">
    <name type="scientific">Lunasporangiospora selenospora</name>
    <dbReference type="NCBI Taxonomy" id="979761"/>
    <lineage>
        <taxon>Eukaryota</taxon>
        <taxon>Fungi</taxon>
        <taxon>Fungi incertae sedis</taxon>
        <taxon>Mucoromycota</taxon>
        <taxon>Mortierellomycotina</taxon>
        <taxon>Mortierellomycetes</taxon>
        <taxon>Mortierellales</taxon>
        <taxon>Mortierellaceae</taxon>
        <taxon>Lunasporangiospora</taxon>
    </lineage>
</organism>
<feature type="region of interest" description="Disordered" evidence="1">
    <location>
        <begin position="72"/>
        <end position="107"/>
    </location>
</feature>
<keyword evidence="3" id="KW-1185">Reference proteome</keyword>
<dbReference type="AlphaFoldDB" id="A0A9P6K7I3"/>
<evidence type="ECO:0000313" key="2">
    <source>
        <dbReference type="EMBL" id="KAF9550062.1"/>
    </source>
</evidence>
<dbReference type="EMBL" id="JAABOA010007099">
    <property type="protein sequence ID" value="KAF9550062.1"/>
    <property type="molecule type" value="Genomic_DNA"/>
</dbReference>
<gene>
    <name evidence="2" type="ORF">BGW38_009559</name>
</gene>
<sequence>MNGYGRSSHSHSYPQVAAVAALDPDLVEAVFGLKHVQSHPDHLQTPPYYTGPLYFPTGTWPYYPALIDPDYSSVVDGNDDDEPTAGGDDVGHDRVDDDGLAAVAATT</sequence>
<protein>
    <submittedName>
        <fullName evidence="2">Uncharacterized protein</fullName>
    </submittedName>
</protein>
<accession>A0A9P6K7I3</accession>
<proteinExistence type="predicted"/>
<reference evidence="2" key="1">
    <citation type="journal article" date="2020" name="Fungal Divers.">
        <title>Resolving the Mortierellaceae phylogeny through synthesis of multi-gene phylogenetics and phylogenomics.</title>
        <authorList>
            <person name="Vandepol N."/>
            <person name="Liber J."/>
            <person name="Desiro A."/>
            <person name="Na H."/>
            <person name="Kennedy M."/>
            <person name="Barry K."/>
            <person name="Grigoriev I.V."/>
            <person name="Miller A.N."/>
            <person name="O'Donnell K."/>
            <person name="Stajich J.E."/>
            <person name="Bonito G."/>
        </authorList>
    </citation>
    <scope>NUCLEOTIDE SEQUENCE</scope>
    <source>
        <strain evidence="2">KOD1015</strain>
    </source>
</reference>
<name>A0A9P6K7I3_9FUNG</name>
<evidence type="ECO:0000256" key="1">
    <source>
        <dbReference type="SAM" id="MobiDB-lite"/>
    </source>
</evidence>